<dbReference type="AlphaFoldDB" id="E3NIP3"/>
<protein>
    <recommendedName>
        <fullName evidence="1">F-box domain-containing protein</fullName>
    </recommendedName>
</protein>
<evidence type="ECO:0000313" key="2">
    <source>
        <dbReference type="EMBL" id="EFO99275.1"/>
    </source>
</evidence>
<evidence type="ECO:0000313" key="3">
    <source>
        <dbReference type="Proteomes" id="UP000008281"/>
    </source>
</evidence>
<dbReference type="OMA" id="NCAITEW"/>
<name>E3NIP3_CAERE</name>
<gene>
    <name evidence="2" type="ORF">CRE_14349</name>
</gene>
<dbReference type="PANTHER" id="PTHR23015">
    <property type="entry name" value="UNCHARACTERIZED C.ELEGANS PROTEIN"/>
    <property type="match status" value="1"/>
</dbReference>
<dbReference type="InParanoid" id="E3NIP3"/>
<dbReference type="Proteomes" id="UP000008281">
    <property type="component" value="Unassembled WGS sequence"/>
</dbReference>
<sequence length="739" mass="86596">MADSLINNPIALRGCILYDVLRGKSMKESYSDLCDAIGDVKFANFKYWFNRFSDGNFDLDFDRSSQESKTPEFSDFPENVIRIIGEKLDLKEQLILRKVCKRFRKIVDEQVTLTHHSLGVICQDGHIFCEFNHRSFVYAAEKWIQPGYDDRCRNSKIIRTNDYVNIACSDMKFILNNSKLDLKLLEYGYIDTENTEEESEIVRTNYEAVKSTFDSLNRKISTKNCMMETTELDVILDILPHLKPGTLERIEVDRADRYDNWDEDQWEEKIYIITSLEQWKQAVEIYTRCAFDYFEAEHFFHVKTLEIFEYSEISREALQIVRDLASKHSLTSCEFLSDMGFEIEELEAAGNLSEFKLSESGLKKHDEDVIYHYPIPNSTDYLEYHYTGDFIVTRRSRLDGRYIESVSKTFGFSNLSDDLIAKIFEKLDLKKQLTLRKVCKRFRNVADEKCIHSIKSIVISCLNSRIYCRFNGHEVVYSAKKWTKPNDDVQCQNAKIIRGNGYRNIACNDLNYVLSNPNLQLEYFEFEYKKLLFTEGSTTVKTNYKAVKSFLESFSHKISVKKCKISTTDLIVILDVLPFLQSKTLKRIEICRAEGLHDTWDDSPYRKKIDKLAELEQWKQAEELYAVHSFKYFQHRHLSHFKHLDVYENSIDIWSISAVFQMFSTKSFRVSQCHYYVRNGINIAELNAEGAIIGDPAPRHGRDGMVRHCSIPNSTDYLEFHYRPYWGDMIVTRKSDTDN</sequence>
<dbReference type="SMART" id="SM00256">
    <property type="entry name" value="FBOX"/>
    <property type="match status" value="2"/>
</dbReference>
<dbReference type="InterPro" id="IPR041426">
    <property type="entry name" value="Mos1_HTH"/>
</dbReference>
<dbReference type="InterPro" id="IPR002900">
    <property type="entry name" value="DUF38/FTH_CAE_spp"/>
</dbReference>
<dbReference type="InterPro" id="IPR036047">
    <property type="entry name" value="F-box-like_dom_sf"/>
</dbReference>
<dbReference type="STRING" id="31234.E3NIP3"/>
<accession>E3NIP3</accession>
<proteinExistence type="predicted"/>
<dbReference type="PROSITE" id="PS50181">
    <property type="entry name" value="FBOX"/>
    <property type="match status" value="2"/>
</dbReference>
<dbReference type="PANTHER" id="PTHR23015:SF4">
    <property type="entry name" value="DUF38 DOMAIN-CONTAINING PROTEIN-RELATED"/>
    <property type="match status" value="1"/>
</dbReference>
<dbReference type="Pfam" id="PF17906">
    <property type="entry name" value="HTH_48"/>
    <property type="match status" value="1"/>
</dbReference>
<dbReference type="GO" id="GO:0045087">
    <property type="term" value="P:innate immune response"/>
    <property type="evidence" value="ECO:0007669"/>
    <property type="project" value="TreeGrafter"/>
</dbReference>
<organism evidence="3">
    <name type="scientific">Caenorhabditis remanei</name>
    <name type="common">Caenorhabditis vulgaris</name>
    <dbReference type="NCBI Taxonomy" id="31234"/>
    <lineage>
        <taxon>Eukaryota</taxon>
        <taxon>Metazoa</taxon>
        <taxon>Ecdysozoa</taxon>
        <taxon>Nematoda</taxon>
        <taxon>Chromadorea</taxon>
        <taxon>Rhabditida</taxon>
        <taxon>Rhabditina</taxon>
        <taxon>Rhabditomorpha</taxon>
        <taxon>Rhabditoidea</taxon>
        <taxon>Rhabditidae</taxon>
        <taxon>Peloderinae</taxon>
        <taxon>Caenorhabditis</taxon>
    </lineage>
</organism>
<keyword evidence="3" id="KW-1185">Reference proteome</keyword>
<feature type="domain" description="F-box" evidence="1">
    <location>
        <begin position="409"/>
        <end position="457"/>
    </location>
</feature>
<dbReference type="InterPro" id="IPR040161">
    <property type="entry name" value="FB224"/>
</dbReference>
<dbReference type="CDD" id="cd22150">
    <property type="entry name" value="F-box_CeFBXA-like"/>
    <property type="match status" value="2"/>
</dbReference>
<feature type="domain" description="F-box" evidence="1">
    <location>
        <begin position="70"/>
        <end position="118"/>
    </location>
</feature>
<dbReference type="HOGENOM" id="CLU_410063_0_0_1"/>
<dbReference type="Pfam" id="PF01827">
    <property type="entry name" value="FTH"/>
    <property type="match status" value="2"/>
</dbReference>
<evidence type="ECO:0000259" key="1">
    <source>
        <dbReference type="PROSITE" id="PS50181"/>
    </source>
</evidence>
<dbReference type="eggNOG" id="ENOG502TJQY">
    <property type="taxonomic scope" value="Eukaryota"/>
</dbReference>
<dbReference type="SUPFAM" id="SSF81383">
    <property type="entry name" value="F-box domain"/>
    <property type="match status" value="2"/>
</dbReference>
<dbReference type="Gene3D" id="1.20.1280.50">
    <property type="match status" value="1"/>
</dbReference>
<reference evidence="2" key="1">
    <citation type="submission" date="2007-07" db="EMBL/GenBank/DDBJ databases">
        <title>PCAP assembly of the Caenorhabditis remanei genome.</title>
        <authorList>
            <consortium name="The Caenorhabditis remanei Sequencing Consortium"/>
            <person name="Wilson R.K."/>
        </authorList>
    </citation>
    <scope>NUCLEOTIDE SEQUENCE [LARGE SCALE GENOMIC DNA]</scope>
    <source>
        <strain evidence="2">PB4641</strain>
    </source>
</reference>
<dbReference type="EMBL" id="DS268709">
    <property type="protein sequence ID" value="EFO99275.1"/>
    <property type="molecule type" value="Genomic_DNA"/>
</dbReference>
<dbReference type="InterPro" id="IPR001810">
    <property type="entry name" value="F-box_dom"/>
</dbReference>
<dbReference type="Pfam" id="PF00646">
    <property type="entry name" value="F-box"/>
    <property type="match status" value="2"/>
</dbReference>